<accession>A0A7S3GNF2</accession>
<name>A0A7S3GNF2_9STRA</name>
<organism evidence="1">
    <name type="scientific">Spumella elongata</name>
    <dbReference type="NCBI Taxonomy" id="89044"/>
    <lineage>
        <taxon>Eukaryota</taxon>
        <taxon>Sar</taxon>
        <taxon>Stramenopiles</taxon>
        <taxon>Ochrophyta</taxon>
        <taxon>Chrysophyceae</taxon>
        <taxon>Chromulinales</taxon>
        <taxon>Chromulinaceae</taxon>
        <taxon>Spumella</taxon>
    </lineage>
</organism>
<dbReference type="AlphaFoldDB" id="A0A7S3GNF2"/>
<dbReference type="EMBL" id="HBIC01001160">
    <property type="protein sequence ID" value="CAE0271862.1"/>
    <property type="molecule type" value="Transcribed_RNA"/>
</dbReference>
<protein>
    <submittedName>
        <fullName evidence="1">Uncharacterized protein</fullName>
    </submittedName>
</protein>
<proteinExistence type="predicted"/>
<reference evidence="1" key="1">
    <citation type="submission" date="2021-01" db="EMBL/GenBank/DDBJ databases">
        <authorList>
            <person name="Corre E."/>
            <person name="Pelletier E."/>
            <person name="Niang G."/>
            <person name="Scheremetjew M."/>
            <person name="Finn R."/>
            <person name="Kale V."/>
            <person name="Holt S."/>
            <person name="Cochrane G."/>
            <person name="Meng A."/>
            <person name="Brown T."/>
            <person name="Cohen L."/>
        </authorList>
    </citation>
    <scope>NUCLEOTIDE SEQUENCE</scope>
    <source>
        <strain evidence="1">CCAP 955/1</strain>
    </source>
</reference>
<evidence type="ECO:0000313" key="1">
    <source>
        <dbReference type="EMBL" id="CAE0271862.1"/>
    </source>
</evidence>
<gene>
    <name evidence="1" type="ORF">SELO1098_LOCUS687</name>
</gene>
<sequence>MKSIVSPMLGRTITAYRSSALRMVSYTTTWTMTDADIASTIAAGEWNSWAFQVGVSGAGRKSTSTAVTWTTQPPLPSVLLIVDLDKDFGAFLSNKIKFEDGDVVDPSVPSAIVGDSLTTFSRFDINIGSCYKWTGNDLVKDTTQVCDKGSVKITNASTDPMTTGLTKLPLPTDSTKRPICADKLFGAPPAKPDQNAIIYTPAAVVTTTTGKKYSGSSIVKDASSWFTFDLTKGTKFAYNLATKGWIQSV</sequence>